<protein>
    <recommendedName>
        <fullName evidence="1">Secretion system C-terminal sorting domain-containing protein</fullName>
    </recommendedName>
</protein>
<dbReference type="RefSeq" id="WP_081163515.1">
    <property type="nucleotide sequence ID" value="NZ_LWBP01000089.1"/>
</dbReference>
<sequence length="1852" mass="188396">MGTGTAVNFTAASAVSVSGNVRIDAGTTFNGGSYMHTITGNWVNNGTFTGSTSTITFTADGAAISGNGTNSFNNLDFNASNITAATGLNFTVSGNLSTSGSGSFTHSGGTITFTGTGKSIVGTGISFDNLTVSGSLSTESSFAITGNLAVSNAFTSTGGTVTMPGKSKTISGNGIISFTGLAITGAITTNANISISGSIDVSGTFSASAGTTTFTNASTLNGTANLNNVTLNGTSLQLSTNAVLGIAGTYSVAAGSLNVTSTIPNTVNFNGSVAQNINGGTYHHLILSGGNTKTATGAVTANGDIALNSGTTFAAGSYTHTVYGNWNNNGSFTAGSGAIAFAGSAANNISGNTIFNILTINKSSATAQVRLQSNISTPVLNMTSGMMLTGINTVTITGSRTGNGIILGNIQRTHNFTTGTAYAFEGPQNTITFSGVSGVSSISVSVRSGSTGDFPNNGSINRVYNISIPSGSYTAVLRLHYEDNELNGNEEEAMMLWNYNASWTASGKSANSAAFNYVEKSDLTSLNGRWTLSDNANVVRWNGSVSSDWNTAANWTSTTGPSATPPTAIDIVEIGTAAFINQPVISTNATVKNITFGSAQAVTLTLAPGGSLISSGNINGSWNSNVTHTIQTGAQSLTINGDLQLGDGTAGHAIDLHIGSGSVNITGTLTQTSGANVVFSGNGTLYIGSDFDHSSGTLTPGNGTVIYNGSHTQHIAGIGYNHLHINKSGGIANITTGVTIAGNLAVNAGELNVDAATTVTGDVTIASDAIMDGANVTLLVGGNWENNGTFKASVGTITFNGTGTQSITASTFNNFTVNKPSGAASLTGNIRVNGNTTITAGTMDLATYTANRSSSGGTLTISNGAILKLAGAGNFPAGYAVNALATNSTVQYNGTTTQNIAGVAYGNLLINNGGSNNKTLAASTSVNGDLNIAAGAALNAGAYTLSLFGNWINNGTFIPSTGTLLLNGAGKTITGNSVFNRVTVYGSYTVANSDITFNGLMFITGTGSFSCGNGTMTVNGDLTNSGTLTSTGVTTFTGTTLQTIRLLGAMVTNSYGVINFNGNVSPVLNSTSAPTYANLNINNTAGINPSVNWTVLVSCTVGNGAAFNGGVSTHTMAGAFTNNGTVTSTGTLNFAPSSAVTVNLGSNFSSTGTVVFGGPGATTLAGTPTALKDVVIANTNSAGVTFPSDWTIGRNLTINSNATLNGGNRSITIAGNIESNGTLNGGTSTFIMSSANGQVSGSAATQFNHFTVAGTTTLNSDIQVAGNFSNNGVFDASIGSLVMNGTGAATIGGTTSPSPIGQLAITKSGNATVTLARNLTSVTNLDILNGMLDAGAYTITQDAGGGALTISNGGTLRIGGTNGLPAFSSNTFDTLSTVDYAGSTQTIAAATPYGNLTVSATGTKTPVAALTILNNFSLTNGTFTGGAYTHTVGGNWNMAGGVFTNTGTTILMNGTGTQDIYATGAFNNLTCNKLTGQVTQSSNVAVNGTLTFISGKISIGNYNLTIGSAGSIAGAASNTGYVIANGTGTLIQQVNSGSSKTYPVGTASYYSPATIALTASSTTDNLSVRVMNAVYINGTSGNPVTSGVVNNTWLISENTPGGSNATVTLQWPQSLELSGFSRTACRLAHFVSNAWDNGAANLSASGANPYTVNRSAFTSFSPFIVASDLSVLPVVWVSVRGQRENNANQIYWTVTNEYNNAYFSVEASTDGNNFHEIGKVTGRNNRMGTETYHFTDNNNTAVMYYRIKQVDIDGRHEYSKILRINNSASSMQVSYQNPVKQNATLTLEVDMSSQVIMTVMNTEGKQLLKKAALLQAGRNQVQLDLSRWPAGVYYCNIHNTQLGDQTLRLIKE</sequence>
<gene>
    <name evidence="2" type="ORF">A4R26_15860</name>
</gene>
<feature type="domain" description="Secretion system C-terminal sorting" evidence="1">
    <location>
        <begin position="1777"/>
        <end position="1841"/>
    </location>
</feature>
<dbReference type="STRING" id="550983.A4R26_15860"/>
<reference evidence="3" key="1">
    <citation type="submission" date="2016-04" db="EMBL/GenBank/DDBJ databases">
        <authorList>
            <person name="Chen L."/>
            <person name="Zhuang W."/>
            <person name="Wang G."/>
        </authorList>
    </citation>
    <scope>NUCLEOTIDE SEQUENCE [LARGE SCALE GENOMIC DNA]</scope>
    <source>
        <strain evidence="3">208</strain>
    </source>
</reference>
<evidence type="ECO:0000313" key="2">
    <source>
        <dbReference type="EMBL" id="OQP64527.1"/>
    </source>
</evidence>
<organism evidence="2 3">
    <name type="scientific">Niastella populi</name>
    <dbReference type="NCBI Taxonomy" id="550983"/>
    <lineage>
        <taxon>Bacteria</taxon>
        <taxon>Pseudomonadati</taxon>
        <taxon>Bacteroidota</taxon>
        <taxon>Chitinophagia</taxon>
        <taxon>Chitinophagales</taxon>
        <taxon>Chitinophagaceae</taxon>
        <taxon>Niastella</taxon>
    </lineage>
</organism>
<dbReference type="OrthoDB" id="602836at2"/>
<accession>A0A1V9G1U1</accession>
<keyword evidence="3" id="KW-1185">Reference proteome</keyword>
<dbReference type="Pfam" id="PF18962">
    <property type="entry name" value="Por_Secre_tail"/>
    <property type="match status" value="1"/>
</dbReference>
<name>A0A1V9G1U1_9BACT</name>
<evidence type="ECO:0000313" key="3">
    <source>
        <dbReference type="Proteomes" id="UP000192276"/>
    </source>
</evidence>
<proteinExistence type="predicted"/>
<dbReference type="EMBL" id="LWBP01000089">
    <property type="protein sequence ID" value="OQP64527.1"/>
    <property type="molecule type" value="Genomic_DNA"/>
</dbReference>
<evidence type="ECO:0000259" key="1">
    <source>
        <dbReference type="Pfam" id="PF18962"/>
    </source>
</evidence>
<dbReference type="Proteomes" id="UP000192276">
    <property type="component" value="Unassembled WGS sequence"/>
</dbReference>
<dbReference type="InterPro" id="IPR026444">
    <property type="entry name" value="Secre_tail"/>
</dbReference>
<comment type="caution">
    <text evidence="2">The sequence shown here is derived from an EMBL/GenBank/DDBJ whole genome shotgun (WGS) entry which is preliminary data.</text>
</comment>